<feature type="compositionally biased region" description="Basic and acidic residues" evidence="1">
    <location>
        <begin position="446"/>
        <end position="459"/>
    </location>
</feature>
<feature type="transmembrane region" description="Helical" evidence="2">
    <location>
        <begin position="50"/>
        <end position="72"/>
    </location>
</feature>
<dbReference type="OrthoDB" id="2384193at2759"/>
<name>A0A4Q9MP40_9APHY</name>
<proteinExistence type="predicted"/>
<feature type="compositionally biased region" description="Pro residues" evidence="1">
    <location>
        <begin position="533"/>
        <end position="544"/>
    </location>
</feature>
<dbReference type="AlphaFoldDB" id="A0A4Q9MP40"/>
<evidence type="ECO:0000313" key="3">
    <source>
        <dbReference type="EMBL" id="TBU27856.1"/>
    </source>
</evidence>
<feature type="transmembrane region" description="Helical" evidence="2">
    <location>
        <begin position="231"/>
        <end position="253"/>
    </location>
</feature>
<gene>
    <name evidence="3" type="ORF">BD311DRAFT_360591</name>
</gene>
<protein>
    <submittedName>
        <fullName evidence="3">Uncharacterized protein</fullName>
    </submittedName>
</protein>
<keyword evidence="2" id="KW-0812">Transmembrane</keyword>
<feature type="compositionally biased region" description="Basic and acidic residues" evidence="1">
    <location>
        <begin position="565"/>
        <end position="574"/>
    </location>
</feature>
<sequence>MSTASPSAFSLWSILAILFLVFLVHHLWCYDRFKCLRWSAGRQPGAFKRIMTYSYLGAVPLLLVYSIGMTVIKVREGYVLAPDGTFIPMPINAYRDGNRSWVLPLQFVFSFAWALEMVTHLEELAFWLYLLHQNPNKEAWFSSWEYRFWYIGSICAIVGMPLTALITRNNLETCDAYIFLVGSAGSTSTTVMFLYVLWRFPMFIKHVKGEGADPSVVVRLATFYQLNQVRVVFRFLFTIPLLILALDGIIGTQHPIDRDLFVTDFLQMLAGLGCFVSSMITLLIFFPRSIVRESGYKPKVSSTILHSPKSSPVTPPSRSGPFAAEVPAHINLHHLPAHMVGYASPSAFRTSVTGVTGMTGYTTTGYADSAHTQSVYSPRESLQDSRQYAQYSPPRPGEEGADVQRWGTRVSRSSRRGVSRRASVYSGRMDAHPERGSDGEYEGEDELRRGVEGNEQRDREDEESAPPYSHAQLNAHTHAHARSRSHPQPHGQGDQQTQAHLHLRLPFVHSHSNPQIDPAAHQGLPAPLGLDEPPSPPRPGPPPAIHASSTDRSTVPPSPTKAKRRTWDWEERRAAPTSQVHGRRDSLHIIANGPGATAVNLGPAGARVGLGLGVNVNLDLTSGGDRSGRRGSSLHPYVVNFTSPIDLVDLPPTHHDLPRAI</sequence>
<organism evidence="3">
    <name type="scientific">Dichomitus squalens</name>
    <dbReference type="NCBI Taxonomy" id="114155"/>
    <lineage>
        <taxon>Eukaryota</taxon>
        <taxon>Fungi</taxon>
        <taxon>Dikarya</taxon>
        <taxon>Basidiomycota</taxon>
        <taxon>Agaricomycotina</taxon>
        <taxon>Agaricomycetes</taxon>
        <taxon>Polyporales</taxon>
        <taxon>Polyporaceae</taxon>
        <taxon>Dichomitus</taxon>
    </lineage>
</organism>
<reference evidence="3" key="1">
    <citation type="submission" date="2019-01" db="EMBL/GenBank/DDBJ databases">
        <title>Draft genome sequences of three monokaryotic isolates of the white-rot basidiomycete fungus Dichomitus squalens.</title>
        <authorList>
            <consortium name="DOE Joint Genome Institute"/>
            <person name="Lopez S.C."/>
            <person name="Andreopoulos B."/>
            <person name="Pangilinan J."/>
            <person name="Lipzen A."/>
            <person name="Riley R."/>
            <person name="Ahrendt S."/>
            <person name="Ng V."/>
            <person name="Barry K."/>
            <person name="Daum C."/>
            <person name="Grigoriev I.V."/>
            <person name="Hilden K.S."/>
            <person name="Makela M.R."/>
            <person name="de Vries R.P."/>
        </authorList>
    </citation>
    <scope>NUCLEOTIDE SEQUENCE [LARGE SCALE GENOMIC DNA]</scope>
    <source>
        <strain evidence="3">OM18370.1</strain>
    </source>
</reference>
<feature type="transmembrane region" description="Helical" evidence="2">
    <location>
        <begin position="12"/>
        <end position="30"/>
    </location>
</feature>
<feature type="transmembrane region" description="Helical" evidence="2">
    <location>
        <begin position="107"/>
        <end position="128"/>
    </location>
</feature>
<feature type="transmembrane region" description="Helical" evidence="2">
    <location>
        <begin position="178"/>
        <end position="198"/>
    </location>
</feature>
<keyword evidence="2" id="KW-0472">Membrane</keyword>
<feature type="compositionally biased region" description="Basic and acidic residues" evidence="1">
    <location>
        <begin position="429"/>
        <end position="438"/>
    </location>
</feature>
<evidence type="ECO:0000256" key="1">
    <source>
        <dbReference type="SAM" id="MobiDB-lite"/>
    </source>
</evidence>
<feature type="transmembrane region" description="Helical" evidence="2">
    <location>
        <begin position="265"/>
        <end position="286"/>
    </location>
</feature>
<feature type="region of interest" description="Disordered" evidence="1">
    <location>
        <begin position="510"/>
        <end position="582"/>
    </location>
</feature>
<feature type="region of interest" description="Disordered" evidence="1">
    <location>
        <begin position="371"/>
        <end position="497"/>
    </location>
</feature>
<accession>A0A4Q9MP40</accession>
<evidence type="ECO:0000256" key="2">
    <source>
        <dbReference type="SAM" id="Phobius"/>
    </source>
</evidence>
<dbReference type="EMBL" id="ML143427">
    <property type="protein sequence ID" value="TBU27856.1"/>
    <property type="molecule type" value="Genomic_DNA"/>
</dbReference>
<dbReference type="Proteomes" id="UP000292957">
    <property type="component" value="Unassembled WGS sequence"/>
</dbReference>
<keyword evidence="2" id="KW-1133">Transmembrane helix</keyword>
<feature type="transmembrane region" description="Helical" evidence="2">
    <location>
        <begin position="148"/>
        <end position="166"/>
    </location>
</feature>
<feature type="compositionally biased region" description="Basic residues" evidence="1">
    <location>
        <begin position="477"/>
        <end position="487"/>
    </location>
</feature>